<dbReference type="InterPro" id="IPR029044">
    <property type="entry name" value="Nucleotide-diphossugar_trans"/>
</dbReference>
<dbReference type="KEGG" id="ruf:TH63_02750"/>
<evidence type="ECO:0000313" key="2">
    <source>
        <dbReference type="Proteomes" id="UP000036458"/>
    </source>
</evidence>
<name>A0A0H4VLK3_9BACT</name>
<evidence type="ECO:0000313" key="1">
    <source>
        <dbReference type="EMBL" id="AKQ44787.1"/>
    </source>
</evidence>
<sequence>MKKAIAIITARGGSKRIPKKNIKPFHGKPIIAYSIEEALKSCVFDEVMVSTDDEEIAAVAIQYGAVVPFKRSAKASDDYASTADVISEVLEAYKGLGQDFEYACCIYPTAPFVSAEKLKNALQLLIEKNADSLIPVTKFSFPIWRSFKMEGENISYNWPEFAPKRSQDLPPAYHDCGQFYFFKANTFLTTKKLVTENTIGLEVPETEVQDIDNEEDWKIAEIKYGFMHNIGR</sequence>
<dbReference type="InterPro" id="IPR003329">
    <property type="entry name" value="Cytidylyl_trans"/>
</dbReference>
<dbReference type="STRING" id="1379910.TH63_02750"/>
<proteinExistence type="predicted"/>
<reference evidence="1 2" key="1">
    <citation type="submission" date="2015-01" db="EMBL/GenBank/DDBJ databases">
        <title>Rufibacter sp./DG31D/ whole genome sequencing.</title>
        <authorList>
            <person name="Kim M.K."/>
            <person name="Srinivasan S."/>
            <person name="Lee J.-J."/>
        </authorList>
    </citation>
    <scope>NUCLEOTIDE SEQUENCE [LARGE SCALE GENOMIC DNA]</scope>
    <source>
        <strain evidence="1 2">DG31D</strain>
    </source>
</reference>
<gene>
    <name evidence="1" type="ORF">TH63_02750</name>
</gene>
<keyword evidence="2" id="KW-1185">Reference proteome</keyword>
<dbReference type="Proteomes" id="UP000036458">
    <property type="component" value="Chromosome"/>
</dbReference>
<dbReference type="AlphaFoldDB" id="A0A0H4VLK3"/>
<dbReference type="PANTHER" id="PTHR21485:SF6">
    <property type="entry name" value="N-ACYLNEURAMINATE CYTIDYLYLTRANSFERASE-RELATED"/>
    <property type="match status" value="1"/>
</dbReference>
<dbReference type="GO" id="GO:0008781">
    <property type="term" value="F:N-acylneuraminate cytidylyltransferase activity"/>
    <property type="evidence" value="ECO:0007669"/>
    <property type="project" value="TreeGrafter"/>
</dbReference>
<dbReference type="EMBL" id="CP010777">
    <property type="protein sequence ID" value="AKQ44787.1"/>
    <property type="molecule type" value="Genomic_DNA"/>
</dbReference>
<dbReference type="Pfam" id="PF02348">
    <property type="entry name" value="CTP_transf_3"/>
    <property type="match status" value="1"/>
</dbReference>
<dbReference type="CDD" id="cd02513">
    <property type="entry name" value="CMP-NeuAc_Synthase"/>
    <property type="match status" value="1"/>
</dbReference>
<dbReference type="SUPFAM" id="SSF53448">
    <property type="entry name" value="Nucleotide-diphospho-sugar transferases"/>
    <property type="match status" value="1"/>
</dbReference>
<dbReference type="PANTHER" id="PTHR21485">
    <property type="entry name" value="HAD SUPERFAMILY MEMBERS CMAS AND KDSC"/>
    <property type="match status" value="1"/>
</dbReference>
<dbReference type="OrthoDB" id="9805604at2"/>
<dbReference type="Gene3D" id="3.90.550.10">
    <property type="entry name" value="Spore Coat Polysaccharide Biosynthesis Protein SpsA, Chain A"/>
    <property type="match status" value="1"/>
</dbReference>
<dbReference type="InterPro" id="IPR050793">
    <property type="entry name" value="CMP-NeuNAc_synthase"/>
</dbReference>
<dbReference type="PATRIC" id="fig|1379910.4.peg.592"/>
<organism evidence="1 2">
    <name type="scientific">Rufibacter radiotolerans</name>
    <dbReference type="NCBI Taxonomy" id="1379910"/>
    <lineage>
        <taxon>Bacteria</taxon>
        <taxon>Pseudomonadati</taxon>
        <taxon>Bacteroidota</taxon>
        <taxon>Cytophagia</taxon>
        <taxon>Cytophagales</taxon>
        <taxon>Hymenobacteraceae</taxon>
        <taxon>Rufibacter</taxon>
    </lineage>
</organism>
<dbReference type="InterPro" id="IPR020039">
    <property type="entry name" value="PseF"/>
</dbReference>
<accession>A0A0H4VLK3</accession>
<dbReference type="NCBIfam" id="TIGR03584">
    <property type="entry name" value="PseF"/>
    <property type="match status" value="1"/>
</dbReference>
<dbReference type="RefSeq" id="WP_048919584.1">
    <property type="nucleotide sequence ID" value="NZ_CP010777.1"/>
</dbReference>
<protein>
    <submittedName>
        <fullName evidence="1">CMP-N-acetylneuraminic acid synthetase</fullName>
    </submittedName>
</protein>